<protein>
    <submittedName>
        <fullName evidence="4">Ankyrin repeat-containing domain protein</fullName>
    </submittedName>
</protein>
<evidence type="ECO:0000256" key="3">
    <source>
        <dbReference type="PROSITE-ProRule" id="PRU00023"/>
    </source>
</evidence>
<evidence type="ECO:0000313" key="4">
    <source>
        <dbReference type="EMBL" id="KAH7247572.1"/>
    </source>
</evidence>
<keyword evidence="1" id="KW-0677">Repeat</keyword>
<evidence type="ECO:0000313" key="5">
    <source>
        <dbReference type="Proteomes" id="UP000720189"/>
    </source>
</evidence>
<dbReference type="GeneID" id="70229622"/>
<organism evidence="4 5">
    <name type="scientific">Fusarium redolens</name>
    <dbReference type="NCBI Taxonomy" id="48865"/>
    <lineage>
        <taxon>Eukaryota</taxon>
        <taxon>Fungi</taxon>
        <taxon>Dikarya</taxon>
        <taxon>Ascomycota</taxon>
        <taxon>Pezizomycotina</taxon>
        <taxon>Sordariomycetes</taxon>
        <taxon>Hypocreomycetidae</taxon>
        <taxon>Hypocreales</taxon>
        <taxon>Nectriaceae</taxon>
        <taxon>Fusarium</taxon>
        <taxon>Fusarium redolens species complex</taxon>
    </lineage>
</organism>
<proteinExistence type="predicted"/>
<reference evidence="4" key="1">
    <citation type="journal article" date="2021" name="Nat. Commun.">
        <title>Genetic determinants of endophytism in the Arabidopsis root mycobiome.</title>
        <authorList>
            <person name="Mesny F."/>
            <person name="Miyauchi S."/>
            <person name="Thiergart T."/>
            <person name="Pickel B."/>
            <person name="Atanasova L."/>
            <person name="Karlsson M."/>
            <person name="Huettel B."/>
            <person name="Barry K.W."/>
            <person name="Haridas S."/>
            <person name="Chen C."/>
            <person name="Bauer D."/>
            <person name="Andreopoulos W."/>
            <person name="Pangilinan J."/>
            <person name="LaButti K."/>
            <person name="Riley R."/>
            <person name="Lipzen A."/>
            <person name="Clum A."/>
            <person name="Drula E."/>
            <person name="Henrissat B."/>
            <person name="Kohler A."/>
            <person name="Grigoriev I.V."/>
            <person name="Martin F.M."/>
            <person name="Hacquard S."/>
        </authorList>
    </citation>
    <scope>NUCLEOTIDE SEQUENCE</scope>
    <source>
        <strain evidence="4">MPI-CAGE-AT-0023</strain>
    </source>
</reference>
<evidence type="ECO:0000256" key="2">
    <source>
        <dbReference type="ARBA" id="ARBA00023043"/>
    </source>
</evidence>
<feature type="repeat" description="ANK" evidence="3">
    <location>
        <begin position="276"/>
        <end position="302"/>
    </location>
</feature>
<keyword evidence="2 3" id="KW-0040">ANK repeat</keyword>
<dbReference type="Pfam" id="PF12796">
    <property type="entry name" value="Ank_2"/>
    <property type="match status" value="1"/>
</dbReference>
<feature type="repeat" description="ANK" evidence="3">
    <location>
        <begin position="244"/>
        <end position="276"/>
    </location>
</feature>
<dbReference type="InterPro" id="IPR002110">
    <property type="entry name" value="Ankyrin_rpt"/>
</dbReference>
<gene>
    <name evidence="4" type="ORF">BKA55DRAFT_691675</name>
</gene>
<dbReference type="AlphaFoldDB" id="A0A9P9K3B7"/>
<dbReference type="OrthoDB" id="7464126at2759"/>
<dbReference type="RefSeq" id="XP_046048155.1">
    <property type="nucleotide sequence ID" value="XM_046199668.1"/>
</dbReference>
<dbReference type="Proteomes" id="UP000720189">
    <property type="component" value="Unassembled WGS sequence"/>
</dbReference>
<accession>A0A9P9K3B7</accession>
<dbReference type="Gene3D" id="1.25.40.20">
    <property type="entry name" value="Ankyrin repeat-containing domain"/>
    <property type="match status" value="1"/>
</dbReference>
<comment type="caution">
    <text evidence="4">The sequence shown here is derived from an EMBL/GenBank/DDBJ whole genome shotgun (WGS) entry which is preliminary data.</text>
</comment>
<name>A0A9P9K3B7_FUSRE</name>
<evidence type="ECO:0000256" key="1">
    <source>
        <dbReference type="ARBA" id="ARBA00022737"/>
    </source>
</evidence>
<keyword evidence="5" id="KW-1185">Reference proteome</keyword>
<dbReference type="SUPFAM" id="SSF48403">
    <property type="entry name" value="Ankyrin repeat"/>
    <property type="match status" value="1"/>
</dbReference>
<sequence length="310" mass="33879">MDINWREYPPDWTMPLELPVGISHILSRIGLKEIVNTTLTYAPSATADAFHVAASAGRTAVVEHLLYSTTLGSISQRSFFLGLEAAMIKGHSEVVKELFNHSHDYLEQNLIEGATIRALILSCIMGNVSMATTALSRFDLCSGHFVHDMVKSIFDDLTEHSPNGERASKMDAATTFLEDFSIGLWTPFMIASAFGNYNIIFLLAKCSGPDPTISETQFALWTALHNEDTQTMSACFQTANGILDKSTMMAMACFSGNTEFARLLLENGADVNMDLKGSTPLEIASSQGHEELIRVLKDNGANDPRNSAVC</sequence>
<dbReference type="SMART" id="SM00248">
    <property type="entry name" value="ANK"/>
    <property type="match status" value="5"/>
</dbReference>
<dbReference type="PROSITE" id="PS50297">
    <property type="entry name" value="ANK_REP_REGION"/>
    <property type="match status" value="2"/>
</dbReference>
<dbReference type="InterPro" id="IPR036770">
    <property type="entry name" value="Ankyrin_rpt-contain_sf"/>
</dbReference>
<dbReference type="PANTHER" id="PTHR24123">
    <property type="entry name" value="ANKYRIN REPEAT-CONTAINING"/>
    <property type="match status" value="1"/>
</dbReference>
<dbReference type="InterPro" id="IPR051165">
    <property type="entry name" value="Multifunctional_ANK_Repeat"/>
</dbReference>
<dbReference type="PANTHER" id="PTHR24123:SF33">
    <property type="entry name" value="PROTEIN HOS4"/>
    <property type="match status" value="1"/>
</dbReference>
<dbReference type="EMBL" id="JAGMUX010000010">
    <property type="protein sequence ID" value="KAH7247572.1"/>
    <property type="molecule type" value="Genomic_DNA"/>
</dbReference>
<dbReference type="PROSITE" id="PS50088">
    <property type="entry name" value="ANK_REPEAT"/>
    <property type="match status" value="2"/>
</dbReference>